<keyword evidence="4" id="KW-0564">Palmitate</keyword>
<dbReference type="InterPro" id="IPR011047">
    <property type="entry name" value="Quinoprotein_ADH-like_sf"/>
</dbReference>
<evidence type="ECO:0000256" key="3">
    <source>
        <dbReference type="ARBA" id="ARBA00023237"/>
    </source>
</evidence>
<evidence type="ECO:0000256" key="5">
    <source>
        <dbReference type="SAM" id="SignalP"/>
    </source>
</evidence>
<accession>A0A378IA15</accession>
<dbReference type="NCBIfam" id="TIGR03300">
    <property type="entry name" value="assembly_YfgL"/>
    <property type="match status" value="1"/>
</dbReference>
<evidence type="ECO:0000259" key="6">
    <source>
        <dbReference type="Pfam" id="PF13360"/>
    </source>
</evidence>
<keyword evidence="1 4" id="KW-0732">Signal</keyword>
<comment type="function">
    <text evidence="4">Part of the outer membrane protein assembly complex, which is involved in assembly and insertion of beta-barrel proteins into the outer membrane.</text>
</comment>
<dbReference type="PANTHER" id="PTHR34512:SF30">
    <property type="entry name" value="OUTER MEMBRANE PROTEIN ASSEMBLY FACTOR BAMB"/>
    <property type="match status" value="1"/>
</dbReference>
<dbReference type="SMART" id="SM00564">
    <property type="entry name" value="PQQ"/>
    <property type="match status" value="7"/>
</dbReference>
<dbReference type="InterPro" id="IPR015943">
    <property type="entry name" value="WD40/YVTN_repeat-like_dom_sf"/>
</dbReference>
<dbReference type="Proteomes" id="UP000255066">
    <property type="component" value="Unassembled WGS sequence"/>
</dbReference>
<comment type="similarity">
    <text evidence="4">Belongs to the BamB family.</text>
</comment>
<keyword evidence="2 4" id="KW-0472">Membrane</keyword>
<feature type="domain" description="Pyrrolo-quinoline quinone repeat" evidence="6">
    <location>
        <begin position="320"/>
        <end position="383"/>
    </location>
</feature>
<evidence type="ECO:0000256" key="1">
    <source>
        <dbReference type="ARBA" id="ARBA00022729"/>
    </source>
</evidence>
<evidence type="ECO:0000256" key="2">
    <source>
        <dbReference type="ARBA" id="ARBA00023136"/>
    </source>
</evidence>
<dbReference type="OrthoDB" id="5173551at2"/>
<reference evidence="8 10" key="2">
    <citation type="submission" date="2018-06" db="EMBL/GenBank/DDBJ databases">
        <authorList>
            <consortium name="Pathogen Informatics"/>
            <person name="Doyle S."/>
        </authorList>
    </citation>
    <scope>NUCLEOTIDE SEQUENCE [LARGE SCALE GENOMIC DNA]</scope>
    <source>
        <strain evidence="8 10">NCTC12437</strain>
    </source>
</reference>
<comment type="subcellular location">
    <subcellularLocation>
        <location evidence="4">Cell outer membrane</location>
        <topology evidence="4">Lipid-anchor</topology>
    </subcellularLocation>
</comment>
<comment type="subunit">
    <text evidence="4">Part of the Bam complex.</text>
</comment>
<dbReference type="EMBL" id="UGNW01000001">
    <property type="protein sequence ID" value="STX31642.1"/>
    <property type="molecule type" value="Genomic_DNA"/>
</dbReference>
<reference evidence="7 9" key="1">
    <citation type="submission" date="2015-11" db="EMBL/GenBank/DDBJ databases">
        <title>Genomic analysis of 38 Legionella species identifies large and diverse effector repertoires.</title>
        <authorList>
            <person name="Burstein D."/>
            <person name="Amaro F."/>
            <person name="Zusman T."/>
            <person name="Lifshitz Z."/>
            <person name="Cohen O."/>
            <person name="Gilbert J.A."/>
            <person name="Pupko T."/>
            <person name="Shuman H.A."/>
            <person name="Segal G."/>
        </authorList>
    </citation>
    <scope>NUCLEOTIDE SEQUENCE [LARGE SCALE GENOMIC DNA]</scope>
    <source>
        <strain evidence="7 9">CDC#1407-AL-14</strain>
    </source>
</reference>
<evidence type="ECO:0000313" key="9">
    <source>
        <dbReference type="Proteomes" id="UP000054735"/>
    </source>
</evidence>
<evidence type="ECO:0000256" key="4">
    <source>
        <dbReference type="HAMAP-Rule" id="MF_00923"/>
    </source>
</evidence>
<dbReference type="PROSITE" id="PS51257">
    <property type="entry name" value="PROKAR_LIPOPROTEIN"/>
    <property type="match status" value="1"/>
</dbReference>
<sequence length="385" mass="40865">MFKKSLLLVLISALGACSTVDDYLLGKDNTPAPAELEPIKPKVALTEKWTVPVSNAKKTANYLKLQPVILGNTIYTADSSGAIEAINKINGKLIWARKLDNVLVSGPSVGGGYIAVGTEASKLIVLKQADGSDAWQASVSGEVLSKPVITQGKVLAKTIDGNLYAFNLASGEKLWVSDHGAPGLVLKASSSPVIVNNQIALVGYSDGKMDAVDIQSGHVIWQRSIAFASGASDVERLVDIDADPIVEGQTVILGSYQGYVGAFSLNDGQFIWRKPASIYKNMAVQGNTLYLTDSEDVVWAINKQNGQVNWKQVALKARGLTEPVISGDRLLIGDKTGMLHVLSAQTGEFVSRTKLGSAITSTPSVSGKDVYVMTNNGKLSRFSVG</sequence>
<dbReference type="STRING" id="28083.Lbir_2118"/>
<dbReference type="EMBL" id="LNXT01000040">
    <property type="protein sequence ID" value="KTC69379.1"/>
    <property type="molecule type" value="Genomic_DNA"/>
</dbReference>
<dbReference type="RefSeq" id="WP_058524127.1">
    <property type="nucleotide sequence ID" value="NZ_CAAAHV010000018.1"/>
</dbReference>
<protein>
    <recommendedName>
        <fullName evidence="4">Outer membrane protein assembly factor BamB</fullName>
    </recommendedName>
</protein>
<feature type="signal peptide" evidence="5">
    <location>
        <begin position="1"/>
        <end position="18"/>
    </location>
</feature>
<evidence type="ECO:0000313" key="7">
    <source>
        <dbReference type="EMBL" id="KTC69379.1"/>
    </source>
</evidence>
<dbReference type="Pfam" id="PF13360">
    <property type="entry name" value="PQQ_2"/>
    <property type="match status" value="2"/>
</dbReference>
<organism evidence="8 10">
    <name type="scientific">Legionella birminghamensis</name>
    <dbReference type="NCBI Taxonomy" id="28083"/>
    <lineage>
        <taxon>Bacteria</taxon>
        <taxon>Pseudomonadati</taxon>
        <taxon>Pseudomonadota</taxon>
        <taxon>Gammaproteobacteria</taxon>
        <taxon>Legionellales</taxon>
        <taxon>Legionellaceae</taxon>
        <taxon>Legionella</taxon>
    </lineage>
</organism>
<dbReference type="InterPro" id="IPR002372">
    <property type="entry name" value="PQQ_rpt_dom"/>
</dbReference>
<keyword evidence="9" id="KW-1185">Reference proteome</keyword>
<proteinExistence type="inferred from homology"/>
<dbReference type="InterPro" id="IPR018391">
    <property type="entry name" value="PQQ_b-propeller_rpt"/>
</dbReference>
<evidence type="ECO:0000313" key="10">
    <source>
        <dbReference type="Proteomes" id="UP000255066"/>
    </source>
</evidence>
<dbReference type="Gene3D" id="2.130.10.10">
    <property type="entry name" value="YVTN repeat-like/Quinoprotein amine dehydrogenase"/>
    <property type="match status" value="1"/>
</dbReference>
<feature type="domain" description="Pyrrolo-quinoline quinone repeat" evidence="6">
    <location>
        <begin position="80"/>
        <end position="312"/>
    </location>
</feature>
<dbReference type="PANTHER" id="PTHR34512">
    <property type="entry name" value="CELL SURFACE PROTEIN"/>
    <property type="match status" value="1"/>
</dbReference>
<dbReference type="GO" id="GO:0043165">
    <property type="term" value="P:Gram-negative-bacterium-type cell outer membrane assembly"/>
    <property type="evidence" value="ECO:0007669"/>
    <property type="project" value="UniProtKB-UniRule"/>
</dbReference>
<dbReference type="InterPro" id="IPR017687">
    <property type="entry name" value="BamB"/>
</dbReference>
<name>A0A378IA15_9GAMM</name>
<gene>
    <name evidence="8" type="primary">yfgL</name>
    <name evidence="4" type="synonym">bamB</name>
    <name evidence="7" type="ORF">Lbir_2118</name>
    <name evidence="8" type="ORF">NCTC12437_01416</name>
</gene>
<dbReference type="SUPFAM" id="SSF50998">
    <property type="entry name" value="Quinoprotein alcohol dehydrogenase-like"/>
    <property type="match status" value="1"/>
</dbReference>
<dbReference type="AlphaFoldDB" id="A0A378IA15"/>
<keyword evidence="3 4" id="KW-0998">Cell outer membrane</keyword>
<dbReference type="GO" id="GO:0051205">
    <property type="term" value="P:protein insertion into membrane"/>
    <property type="evidence" value="ECO:0007669"/>
    <property type="project" value="UniProtKB-UniRule"/>
</dbReference>
<evidence type="ECO:0000313" key="8">
    <source>
        <dbReference type="EMBL" id="STX31642.1"/>
    </source>
</evidence>
<dbReference type="Proteomes" id="UP000054735">
    <property type="component" value="Unassembled WGS sequence"/>
</dbReference>
<feature type="chain" id="PRO_5017090394" description="Outer membrane protein assembly factor BamB" evidence="5">
    <location>
        <begin position="19"/>
        <end position="385"/>
    </location>
</feature>
<dbReference type="GO" id="GO:0009279">
    <property type="term" value="C:cell outer membrane"/>
    <property type="evidence" value="ECO:0007669"/>
    <property type="project" value="UniProtKB-SubCell"/>
</dbReference>
<dbReference type="HAMAP" id="MF_00923">
    <property type="entry name" value="OM_assembly_BamB"/>
    <property type="match status" value="1"/>
</dbReference>
<keyword evidence="4" id="KW-0449">Lipoprotein</keyword>